<dbReference type="Proteomes" id="UP001230807">
    <property type="component" value="Unassembled WGS sequence"/>
</dbReference>
<dbReference type="PANTHER" id="PTHR43617:SF20">
    <property type="entry name" value="N-ALPHA-ACETYLTRANSFERASE RIMI"/>
    <property type="match status" value="1"/>
</dbReference>
<dbReference type="Pfam" id="PF00583">
    <property type="entry name" value="Acetyltransf_1"/>
    <property type="match status" value="1"/>
</dbReference>
<organism evidence="2 3">
    <name type="scientific">Exiguobacterium mexicanum</name>
    <dbReference type="NCBI Taxonomy" id="340146"/>
    <lineage>
        <taxon>Bacteria</taxon>
        <taxon>Bacillati</taxon>
        <taxon>Bacillota</taxon>
        <taxon>Bacilli</taxon>
        <taxon>Bacillales</taxon>
        <taxon>Bacillales Family XII. Incertae Sedis</taxon>
        <taxon>Exiguobacterium</taxon>
    </lineage>
</organism>
<evidence type="ECO:0000313" key="2">
    <source>
        <dbReference type="EMBL" id="MDL5376087.1"/>
    </source>
</evidence>
<dbReference type="PROSITE" id="PS51186">
    <property type="entry name" value="GNAT"/>
    <property type="match status" value="1"/>
</dbReference>
<feature type="domain" description="N-acetyltransferase" evidence="1">
    <location>
        <begin position="1"/>
        <end position="161"/>
    </location>
</feature>
<evidence type="ECO:0000259" key="1">
    <source>
        <dbReference type="PROSITE" id="PS51186"/>
    </source>
</evidence>
<reference evidence="2 3" key="1">
    <citation type="submission" date="2023-06" db="EMBL/GenBank/DDBJ databases">
        <title>Influencing factors and mechanism of Cr(VI) reduction by facultative anaerobic Exiguobacterium sp. PY14.</title>
        <authorList>
            <person name="Zou L."/>
        </authorList>
    </citation>
    <scope>NUCLEOTIDE SEQUENCE [LARGE SCALE GENOMIC DNA]</scope>
    <source>
        <strain evidence="2 3">PY14</strain>
    </source>
</reference>
<protein>
    <submittedName>
        <fullName evidence="2">GNAT family N-acetyltransferase</fullName>
    </submittedName>
</protein>
<comment type="caution">
    <text evidence="2">The sequence shown here is derived from an EMBL/GenBank/DDBJ whole genome shotgun (WGS) entry which is preliminary data.</text>
</comment>
<dbReference type="InterPro" id="IPR050276">
    <property type="entry name" value="MshD_Acetyltransferase"/>
</dbReference>
<accession>A0ABT7MKZ6</accession>
<dbReference type="EMBL" id="JASWER010000001">
    <property type="protein sequence ID" value="MDL5376087.1"/>
    <property type="molecule type" value="Genomic_DNA"/>
</dbReference>
<keyword evidence="3" id="KW-1185">Reference proteome</keyword>
<dbReference type="InterPro" id="IPR016181">
    <property type="entry name" value="Acyl_CoA_acyltransferase"/>
</dbReference>
<evidence type="ECO:0000313" key="3">
    <source>
        <dbReference type="Proteomes" id="UP001230807"/>
    </source>
</evidence>
<proteinExistence type="predicted"/>
<dbReference type="Gene3D" id="3.40.630.30">
    <property type="match status" value="1"/>
</dbReference>
<dbReference type="CDD" id="cd04301">
    <property type="entry name" value="NAT_SF"/>
    <property type="match status" value="1"/>
</dbReference>
<sequence length="162" mass="18769">MIRLATKRDAKHIADLIEQRAVALKQQGSDQWTEYLEQDLMDRVQTDITSGHVYVYEQDESVLASIALLPADDWDHNLWEDGERGQYIHRIVVSERLKGRGVGQQLMEHVLREADTHEPIRLDCVADNAFLNSYYPRFGFVFVDSRDGYNTFEYNMDESVSA</sequence>
<dbReference type="RefSeq" id="WP_029595557.1">
    <property type="nucleotide sequence ID" value="NZ_CP183077.1"/>
</dbReference>
<dbReference type="SUPFAM" id="SSF55729">
    <property type="entry name" value="Acyl-CoA N-acyltransferases (Nat)"/>
    <property type="match status" value="1"/>
</dbReference>
<name>A0ABT7MKZ6_9BACL</name>
<dbReference type="PANTHER" id="PTHR43617">
    <property type="entry name" value="L-AMINO ACID N-ACETYLTRANSFERASE"/>
    <property type="match status" value="1"/>
</dbReference>
<dbReference type="InterPro" id="IPR000182">
    <property type="entry name" value="GNAT_dom"/>
</dbReference>
<gene>
    <name evidence="2" type="ORF">QR695_03575</name>
</gene>